<feature type="signal peptide" evidence="2">
    <location>
        <begin position="1"/>
        <end position="22"/>
    </location>
</feature>
<evidence type="ECO:0000313" key="5">
    <source>
        <dbReference type="Proteomes" id="UP001165293"/>
    </source>
</evidence>
<evidence type="ECO:0000259" key="3">
    <source>
        <dbReference type="Pfam" id="PF00326"/>
    </source>
</evidence>
<comment type="caution">
    <text evidence="4">The sequence shown here is derived from an EMBL/GenBank/DDBJ whole genome shotgun (WGS) entry which is preliminary data.</text>
</comment>
<accession>A0ABS8JF09</accession>
<dbReference type="EMBL" id="JAJGAK010000001">
    <property type="protein sequence ID" value="MCC8362195.1"/>
    <property type="molecule type" value="Genomic_DNA"/>
</dbReference>
<organism evidence="4 5">
    <name type="scientific">Noviluteimonas lactosilytica</name>
    <dbReference type="NCBI Taxonomy" id="2888523"/>
    <lineage>
        <taxon>Bacteria</taxon>
        <taxon>Pseudomonadati</taxon>
        <taxon>Pseudomonadota</taxon>
        <taxon>Gammaproteobacteria</taxon>
        <taxon>Lysobacterales</taxon>
        <taxon>Lysobacteraceae</taxon>
        <taxon>Noviluteimonas</taxon>
    </lineage>
</organism>
<keyword evidence="1" id="KW-0378">Hydrolase</keyword>
<proteinExistence type="predicted"/>
<reference evidence="4" key="1">
    <citation type="submission" date="2021-10" db="EMBL/GenBank/DDBJ databases">
        <authorList>
            <person name="Lyu M."/>
            <person name="Wang X."/>
            <person name="Meng X."/>
            <person name="Xu K."/>
        </authorList>
    </citation>
    <scope>NUCLEOTIDE SEQUENCE</scope>
    <source>
        <strain evidence="4">A6</strain>
    </source>
</reference>
<evidence type="ECO:0000256" key="1">
    <source>
        <dbReference type="ARBA" id="ARBA00022801"/>
    </source>
</evidence>
<feature type="domain" description="Peptidase S9 prolyl oligopeptidase catalytic" evidence="3">
    <location>
        <begin position="428"/>
        <end position="639"/>
    </location>
</feature>
<evidence type="ECO:0000256" key="2">
    <source>
        <dbReference type="SAM" id="SignalP"/>
    </source>
</evidence>
<sequence length="648" mass="72399">MTTHLSRLLGALLALASPAAFAQLVPAADFAKRPDGWGATLSPDGKHVAMEVPTADNRETQVLIVTLDGSGKTQTLRFGPMEHSAGVTWTTDDRIVVSRGILNAFWKRPRQTGELFVSGIDGKGGRMMFGYNSNFRDHGWADLNRTLPDEPGMVLVDFTCWNCGEEPDSVVYKVDTRKNERHEIERFEGRASFSFDRTGEARVRRSLDDNDEIVLHYRPTKGSEWLPVPKALAGYSLYNLQFERDNNIAYAFVVDAREPAQVYRIDMAAGTRTRLAGKADQEPAGFMLEGHDGTPFAVSYNAGKPTVEIIKPESEWTKLYLGLLKSFPGMMVSLMDASHDGNRVLFSTWSDRDEGAWYLYDRDTRKVQKVLDYRPWMKVDSMAKVRPVSIAARDGTQLFALYTAPAGDGPKPMVVMPHGGPFGVSDRWSFDRDAQFLASRGYAVLQVNYRGSDGRGEAFERAGWKQWGGLIQDDITDGVRWAISEKLADPERICIYGASFGGYSALMQPILNPGMYKCAVGYVGVYDLPLMRKTDKRDGQSKRSKRFWTRTLGDDLEALARISPAERAKEIDVPVFLVHGEDDNTADINQFKTMSNALRSVGRAPEEWVVKDEGHGFADPKNITEMYERLEKFLDKHIGPNAKVATSP</sequence>
<dbReference type="Gene3D" id="3.40.50.1820">
    <property type="entry name" value="alpha/beta hydrolase"/>
    <property type="match status" value="1"/>
</dbReference>
<name>A0ABS8JF09_9GAMM</name>
<keyword evidence="2" id="KW-0732">Signal</keyword>
<keyword evidence="5" id="KW-1185">Reference proteome</keyword>
<evidence type="ECO:0000313" key="4">
    <source>
        <dbReference type="EMBL" id="MCC8362195.1"/>
    </source>
</evidence>
<dbReference type="SUPFAM" id="SSF53474">
    <property type="entry name" value="alpha/beta-Hydrolases"/>
    <property type="match status" value="1"/>
</dbReference>
<dbReference type="RefSeq" id="WP_230525817.1">
    <property type="nucleotide sequence ID" value="NZ_JAJGAK010000001.1"/>
</dbReference>
<feature type="chain" id="PRO_5045325409" evidence="2">
    <location>
        <begin position="23"/>
        <end position="648"/>
    </location>
</feature>
<dbReference type="InterPro" id="IPR001375">
    <property type="entry name" value="Peptidase_S9_cat"/>
</dbReference>
<dbReference type="SUPFAM" id="SSF82171">
    <property type="entry name" value="DPP6 N-terminal domain-like"/>
    <property type="match status" value="1"/>
</dbReference>
<dbReference type="InterPro" id="IPR029058">
    <property type="entry name" value="AB_hydrolase_fold"/>
</dbReference>
<gene>
    <name evidence="4" type="ORF">LK996_03795</name>
</gene>
<protein>
    <submittedName>
        <fullName evidence="4">Prolyl oligopeptidase family serine peptidase</fullName>
    </submittedName>
</protein>
<dbReference type="PANTHER" id="PTHR42776">
    <property type="entry name" value="SERINE PEPTIDASE S9 FAMILY MEMBER"/>
    <property type="match status" value="1"/>
</dbReference>
<dbReference type="Pfam" id="PF00326">
    <property type="entry name" value="Peptidase_S9"/>
    <property type="match status" value="1"/>
</dbReference>
<dbReference type="Proteomes" id="UP001165293">
    <property type="component" value="Unassembled WGS sequence"/>
</dbReference>
<dbReference type="PANTHER" id="PTHR42776:SF27">
    <property type="entry name" value="DIPEPTIDYL PEPTIDASE FAMILY MEMBER 6"/>
    <property type="match status" value="1"/>
</dbReference>